<dbReference type="PROSITE" id="PS50928">
    <property type="entry name" value="ABC_TM1"/>
    <property type="match status" value="1"/>
</dbReference>
<evidence type="ECO:0000256" key="6">
    <source>
        <dbReference type="ARBA" id="ARBA00023136"/>
    </source>
</evidence>
<evidence type="ECO:0000256" key="1">
    <source>
        <dbReference type="ARBA" id="ARBA00004651"/>
    </source>
</evidence>
<feature type="transmembrane region" description="Helical" evidence="7">
    <location>
        <begin position="138"/>
        <end position="160"/>
    </location>
</feature>
<dbReference type="Pfam" id="PF00528">
    <property type="entry name" value="BPD_transp_1"/>
    <property type="match status" value="1"/>
</dbReference>
<dbReference type="PANTHER" id="PTHR43744:SF12">
    <property type="entry name" value="ABC TRANSPORTER PERMEASE PROTEIN MG189-RELATED"/>
    <property type="match status" value="1"/>
</dbReference>
<evidence type="ECO:0000256" key="4">
    <source>
        <dbReference type="ARBA" id="ARBA00022692"/>
    </source>
</evidence>
<dbReference type="GO" id="GO:0055085">
    <property type="term" value="P:transmembrane transport"/>
    <property type="evidence" value="ECO:0007669"/>
    <property type="project" value="InterPro"/>
</dbReference>
<feature type="domain" description="ABC transmembrane type-1" evidence="8">
    <location>
        <begin position="69"/>
        <end position="261"/>
    </location>
</feature>
<evidence type="ECO:0000259" key="8">
    <source>
        <dbReference type="PROSITE" id="PS50928"/>
    </source>
</evidence>
<feature type="transmembrane region" description="Helical" evidence="7">
    <location>
        <begin position="12"/>
        <end position="31"/>
    </location>
</feature>
<protein>
    <submittedName>
        <fullName evidence="9">ABC transporter permease subunit</fullName>
    </submittedName>
</protein>
<feature type="transmembrane region" description="Helical" evidence="7">
    <location>
        <begin position="181"/>
        <end position="204"/>
    </location>
</feature>
<feature type="transmembrane region" description="Helical" evidence="7">
    <location>
        <begin position="73"/>
        <end position="92"/>
    </location>
</feature>
<evidence type="ECO:0000256" key="3">
    <source>
        <dbReference type="ARBA" id="ARBA00022475"/>
    </source>
</evidence>
<keyword evidence="3" id="KW-1003">Cell membrane</keyword>
<evidence type="ECO:0000256" key="5">
    <source>
        <dbReference type="ARBA" id="ARBA00022989"/>
    </source>
</evidence>
<accession>A0A6P1TK75</accession>
<dbReference type="AlphaFoldDB" id="A0A6P1TK75"/>
<dbReference type="KEGG" id="anr:Ana3638_06835"/>
<evidence type="ECO:0000256" key="2">
    <source>
        <dbReference type="ARBA" id="ARBA00022448"/>
    </source>
</evidence>
<dbReference type="EMBL" id="CP048000">
    <property type="protein sequence ID" value="QHQ60519.1"/>
    <property type="molecule type" value="Genomic_DNA"/>
</dbReference>
<dbReference type="Gene3D" id="1.10.3720.10">
    <property type="entry name" value="MetI-like"/>
    <property type="match status" value="1"/>
</dbReference>
<reference evidence="9 10" key="1">
    <citation type="submission" date="2020-01" db="EMBL/GenBank/DDBJ databases">
        <title>Genome analysis of Anaerocolumna sp. CBA3638.</title>
        <authorList>
            <person name="Kim J."/>
            <person name="Roh S.W."/>
        </authorList>
    </citation>
    <scope>NUCLEOTIDE SEQUENCE [LARGE SCALE GENOMIC DNA]</scope>
    <source>
        <strain evidence="9 10">CBA3638</strain>
    </source>
</reference>
<feature type="transmembrane region" description="Helical" evidence="7">
    <location>
        <begin position="243"/>
        <end position="261"/>
    </location>
</feature>
<comment type="similarity">
    <text evidence="7">Belongs to the binding-protein-dependent transport system permease family.</text>
</comment>
<keyword evidence="6 7" id="KW-0472">Membrane</keyword>
<dbReference type="InterPro" id="IPR000515">
    <property type="entry name" value="MetI-like"/>
</dbReference>
<organism evidence="9 10">
    <name type="scientific">Anaerocolumna sedimenticola</name>
    <dbReference type="NCBI Taxonomy" id="2696063"/>
    <lineage>
        <taxon>Bacteria</taxon>
        <taxon>Bacillati</taxon>
        <taxon>Bacillota</taxon>
        <taxon>Clostridia</taxon>
        <taxon>Lachnospirales</taxon>
        <taxon>Lachnospiraceae</taxon>
        <taxon>Anaerocolumna</taxon>
    </lineage>
</organism>
<dbReference type="CDD" id="cd06261">
    <property type="entry name" value="TM_PBP2"/>
    <property type="match status" value="1"/>
</dbReference>
<sequence length="276" mass="30833">MRRKHKDIDIVSWVILACSIFWLMPLLLIFINSFKPYNDMIQHFLSLPSSINFNMYEETWTTFKFSQLTLTTLLYTVCTVLGVVICAPMAAYKLARTKTKYSTVIFGLIILPMMVPFQAYMITLTKLVSKVGLNGTKIGYIMVSVGLCMPLAVFMIHGFIKGIPLELEESALIDGASRYRTYFSVVLPLLKPILTTVIVLDALATWNDVITNQLIVGGKQNALNIQNALYMQFSAQTADWEHALPGIVMSTIPSLIFFVFMQKHIVGGITAGAVKG</sequence>
<keyword evidence="10" id="KW-1185">Reference proteome</keyword>
<dbReference type="InterPro" id="IPR035906">
    <property type="entry name" value="MetI-like_sf"/>
</dbReference>
<feature type="transmembrane region" description="Helical" evidence="7">
    <location>
        <begin position="104"/>
        <end position="123"/>
    </location>
</feature>
<dbReference type="PANTHER" id="PTHR43744">
    <property type="entry name" value="ABC TRANSPORTER PERMEASE PROTEIN MG189-RELATED-RELATED"/>
    <property type="match status" value="1"/>
</dbReference>
<dbReference type="RefSeq" id="WP_161837355.1">
    <property type="nucleotide sequence ID" value="NZ_CP048000.1"/>
</dbReference>
<dbReference type="Proteomes" id="UP000464314">
    <property type="component" value="Chromosome"/>
</dbReference>
<proteinExistence type="inferred from homology"/>
<gene>
    <name evidence="9" type="ORF">Ana3638_06835</name>
</gene>
<keyword evidence="2 7" id="KW-0813">Transport</keyword>
<dbReference type="SUPFAM" id="SSF161098">
    <property type="entry name" value="MetI-like"/>
    <property type="match status" value="1"/>
</dbReference>
<keyword evidence="5 7" id="KW-1133">Transmembrane helix</keyword>
<evidence type="ECO:0000313" key="10">
    <source>
        <dbReference type="Proteomes" id="UP000464314"/>
    </source>
</evidence>
<dbReference type="GO" id="GO:0005886">
    <property type="term" value="C:plasma membrane"/>
    <property type="evidence" value="ECO:0007669"/>
    <property type="project" value="UniProtKB-SubCell"/>
</dbReference>
<evidence type="ECO:0000313" key="9">
    <source>
        <dbReference type="EMBL" id="QHQ60519.1"/>
    </source>
</evidence>
<comment type="subcellular location">
    <subcellularLocation>
        <location evidence="1 7">Cell membrane</location>
        <topology evidence="1 7">Multi-pass membrane protein</topology>
    </subcellularLocation>
</comment>
<evidence type="ECO:0000256" key="7">
    <source>
        <dbReference type="RuleBase" id="RU363032"/>
    </source>
</evidence>
<name>A0A6P1TK75_9FIRM</name>
<keyword evidence="4 7" id="KW-0812">Transmembrane</keyword>